<gene>
    <name evidence="2" type="ORF">FAGAP_1425</name>
</gene>
<proteinExistence type="predicted"/>
<dbReference type="InterPro" id="IPR027443">
    <property type="entry name" value="IPNS-like_sf"/>
</dbReference>
<dbReference type="Proteomes" id="UP000737391">
    <property type="component" value="Unassembled WGS sequence"/>
</dbReference>
<evidence type="ECO:0000313" key="2">
    <source>
        <dbReference type="EMBL" id="KAF4502364.1"/>
    </source>
</evidence>
<dbReference type="Gene3D" id="2.60.120.330">
    <property type="entry name" value="B-lactam Antibiotic, Isopenicillin N Synthase, Chain"/>
    <property type="match status" value="1"/>
</dbReference>
<evidence type="ECO:0000313" key="3">
    <source>
        <dbReference type="Proteomes" id="UP000737391"/>
    </source>
</evidence>
<dbReference type="SUPFAM" id="SSF51197">
    <property type="entry name" value="Clavaminate synthase-like"/>
    <property type="match status" value="1"/>
</dbReference>
<sequence>MPEADAAGDYHSHGRGAKENEKLMAASRTAGFFYLDFDHSGAAGLPKKKKDVLKAIKEYFSQPDEIKQLDSKGVPTRGYVKKGTFTAVDPKRPDESFEHLVIGTHNLGVILKLSNELVKVGMWLT</sequence>
<protein>
    <submittedName>
        <fullName evidence="2">Gibberellin 20-oxidase</fullName>
    </submittedName>
</protein>
<accession>A0A9P5BHV8</accession>
<evidence type="ECO:0000256" key="1">
    <source>
        <dbReference type="SAM" id="MobiDB-lite"/>
    </source>
</evidence>
<feature type="compositionally biased region" description="Basic and acidic residues" evidence="1">
    <location>
        <begin position="8"/>
        <end position="21"/>
    </location>
</feature>
<dbReference type="AlphaFoldDB" id="A0A9P5BHV8"/>
<organism evidence="2 3">
    <name type="scientific">Fusarium agapanthi</name>
    <dbReference type="NCBI Taxonomy" id="1803897"/>
    <lineage>
        <taxon>Eukaryota</taxon>
        <taxon>Fungi</taxon>
        <taxon>Dikarya</taxon>
        <taxon>Ascomycota</taxon>
        <taxon>Pezizomycotina</taxon>
        <taxon>Sordariomycetes</taxon>
        <taxon>Hypocreomycetidae</taxon>
        <taxon>Hypocreales</taxon>
        <taxon>Nectriaceae</taxon>
        <taxon>Fusarium</taxon>
        <taxon>Fusarium fujikuroi species complex</taxon>
    </lineage>
</organism>
<comment type="caution">
    <text evidence="2">The sequence shown here is derived from an EMBL/GenBank/DDBJ whole genome shotgun (WGS) entry which is preliminary data.</text>
</comment>
<dbReference type="EMBL" id="LUFC02000082">
    <property type="protein sequence ID" value="KAF4502364.1"/>
    <property type="molecule type" value="Genomic_DNA"/>
</dbReference>
<name>A0A9P5BHV8_9HYPO</name>
<reference evidence="2" key="1">
    <citation type="submission" date="2020-01" db="EMBL/GenBank/DDBJ databases">
        <title>Identification and distribution of gene clusters putatively required for synthesis of sphingolipid metabolism inhibitors in phylogenetically diverse species of the filamentous fungus Fusarium.</title>
        <authorList>
            <person name="Kim H.-S."/>
            <person name="Busman M."/>
            <person name="Brown D.W."/>
            <person name="Divon H."/>
            <person name="Uhlig S."/>
            <person name="Proctor R.H."/>
        </authorList>
    </citation>
    <scope>NUCLEOTIDE SEQUENCE</scope>
    <source>
        <strain evidence="2">NRRL 31653</strain>
    </source>
</reference>
<feature type="region of interest" description="Disordered" evidence="1">
    <location>
        <begin position="1"/>
        <end position="21"/>
    </location>
</feature>
<keyword evidence="3" id="KW-1185">Reference proteome</keyword>